<organism evidence="1">
    <name type="scientific">Ophidiomyces ophidiicola</name>
    <dbReference type="NCBI Taxonomy" id="1387563"/>
    <lineage>
        <taxon>Eukaryota</taxon>
        <taxon>Fungi</taxon>
        <taxon>Dikarya</taxon>
        <taxon>Ascomycota</taxon>
        <taxon>Pezizomycotina</taxon>
        <taxon>Eurotiomycetes</taxon>
        <taxon>Eurotiomycetidae</taxon>
        <taxon>Onygenales</taxon>
        <taxon>Onygenaceae</taxon>
        <taxon>Ophidiomyces</taxon>
    </lineage>
</organism>
<protein>
    <submittedName>
        <fullName evidence="1">Ribokinase</fullName>
        <ecNumber evidence="1">2.7.1.15</ecNumber>
    </submittedName>
</protein>
<gene>
    <name evidence="1" type="primary">RBK1</name>
    <name evidence="1" type="ORF">LOY88_001001</name>
</gene>
<sequence>MSSRIRIIGSLNVDMVTVTARFPDPGETLTATSFATSAGGKGANQAVACGRLSRPRPGSASHAGIQHEAFHVEMVGAVGRLDTHFSTLMQPTLEYSGVDISRIRQVDDAHTGIAVIIVDSSAGGENRILLSPGANYAGMQPTVDVLDLAMSTPLPDLLVVQAEIPLETVIEVIRRVGQTKVQLQADGRRGVEGDIEVVFNPAPAPEGGLSEDVYAAIDHLIMNETECEIMAPQELRNIGNVEERRTEIAKYFHRLGVRYVIVTLGAQGVWYSAADVGSSAQKDPQTWLRHVNHVPAAKVDRVVDTTGAGDTFVGGYAVQIARWREQRRASGKGTDDLTETERRERYHTGIEAAIQWAVLASARCVQQPGAMNSIPWGNEIEM</sequence>
<accession>A0ACB8V4E7</accession>
<reference evidence="1" key="1">
    <citation type="journal article" date="2022" name="bioRxiv">
        <title>Population genetic analysis of Ophidiomyces ophidiicola, the causative agent of snake fungal disease, indicates recent introductions to the USA.</title>
        <authorList>
            <person name="Ladner J.T."/>
            <person name="Palmer J.M."/>
            <person name="Ettinger C.L."/>
            <person name="Stajich J.E."/>
            <person name="Farrell T.M."/>
            <person name="Glorioso B.M."/>
            <person name="Lawson B."/>
            <person name="Price S.J."/>
            <person name="Stengle A.G."/>
            <person name="Grear D.A."/>
            <person name="Lorch J.M."/>
        </authorList>
    </citation>
    <scope>NUCLEOTIDE SEQUENCE</scope>
    <source>
        <strain evidence="1">NWHC 24266-5</strain>
    </source>
</reference>
<dbReference type="EC" id="2.7.1.15" evidence="1"/>
<name>A0ACB8V4E7_9EURO</name>
<keyword evidence="1" id="KW-0808">Transferase</keyword>
<comment type="caution">
    <text evidence="1">The sequence shown here is derived from an EMBL/GenBank/DDBJ whole genome shotgun (WGS) entry which is preliminary data.</text>
</comment>
<dbReference type="EMBL" id="JALBCA010000010">
    <property type="protein sequence ID" value="KAI2391775.1"/>
    <property type="molecule type" value="Genomic_DNA"/>
</dbReference>
<proteinExistence type="predicted"/>
<evidence type="ECO:0000313" key="1">
    <source>
        <dbReference type="EMBL" id="KAI2391775.1"/>
    </source>
</evidence>